<comment type="caution">
    <text evidence="1">The sequence shown here is derived from an EMBL/GenBank/DDBJ whole genome shotgun (WGS) entry which is preliminary data.</text>
</comment>
<gene>
    <name evidence="1" type="ORF">NQ315_014465</name>
</gene>
<protein>
    <submittedName>
        <fullName evidence="1">Uncharacterized protein</fullName>
    </submittedName>
</protein>
<name>A0AAV8VF77_9CUCU</name>
<keyword evidence="2" id="KW-1185">Reference proteome</keyword>
<dbReference type="AlphaFoldDB" id="A0AAV8VF77"/>
<accession>A0AAV8VF77</accession>
<evidence type="ECO:0000313" key="1">
    <source>
        <dbReference type="EMBL" id="KAJ8912521.1"/>
    </source>
</evidence>
<proteinExistence type="predicted"/>
<sequence length="84" mass="9381">MNLDDNSLDVKDILNILLMFNVTHLIHEPTSITSNSATCLDNIMTNVSFGVSGADACTKVVLCTKVYKYDPQDTKQDIYHSTKR</sequence>
<reference evidence="1 2" key="1">
    <citation type="journal article" date="2023" name="Insect Mol. Biol.">
        <title>Genome sequencing provides insights into the evolution of gene families encoding plant cell wall-degrading enzymes in longhorned beetles.</title>
        <authorList>
            <person name="Shin N.R."/>
            <person name="Okamura Y."/>
            <person name="Kirsch R."/>
            <person name="Pauchet Y."/>
        </authorList>
    </citation>
    <scope>NUCLEOTIDE SEQUENCE [LARGE SCALE GENOMIC DNA]</scope>
    <source>
        <strain evidence="1">EAD_L_NR</strain>
    </source>
</reference>
<dbReference type="Proteomes" id="UP001159042">
    <property type="component" value="Unassembled WGS sequence"/>
</dbReference>
<evidence type="ECO:0000313" key="2">
    <source>
        <dbReference type="Proteomes" id="UP001159042"/>
    </source>
</evidence>
<organism evidence="1 2">
    <name type="scientific">Exocentrus adspersus</name>
    <dbReference type="NCBI Taxonomy" id="1586481"/>
    <lineage>
        <taxon>Eukaryota</taxon>
        <taxon>Metazoa</taxon>
        <taxon>Ecdysozoa</taxon>
        <taxon>Arthropoda</taxon>
        <taxon>Hexapoda</taxon>
        <taxon>Insecta</taxon>
        <taxon>Pterygota</taxon>
        <taxon>Neoptera</taxon>
        <taxon>Endopterygota</taxon>
        <taxon>Coleoptera</taxon>
        <taxon>Polyphaga</taxon>
        <taxon>Cucujiformia</taxon>
        <taxon>Chrysomeloidea</taxon>
        <taxon>Cerambycidae</taxon>
        <taxon>Lamiinae</taxon>
        <taxon>Acanthocinini</taxon>
        <taxon>Exocentrus</taxon>
    </lineage>
</organism>
<dbReference type="EMBL" id="JANEYG010000122">
    <property type="protein sequence ID" value="KAJ8912521.1"/>
    <property type="molecule type" value="Genomic_DNA"/>
</dbReference>